<sequence length="86" mass="10218">MNNKTWIPCSERLPEEKDAGILKKLGTEKRSEYVLATVEVKGERMTVTACTYDGKWDWNMKYAFPDFKVVAWMPLPEPYREERREE</sequence>
<dbReference type="EMBL" id="VUMV01000001">
    <property type="protein sequence ID" value="MST81145.1"/>
    <property type="molecule type" value="Genomic_DNA"/>
</dbReference>
<comment type="caution">
    <text evidence="2">The sequence shown here is derived from an EMBL/GenBank/DDBJ whole genome shotgun (WGS) entry which is preliminary data.</text>
</comment>
<keyword evidence="3" id="KW-1185">Reference proteome</keyword>
<evidence type="ECO:0000313" key="3">
    <source>
        <dbReference type="Proteomes" id="UP000466864"/>
    </source>
</evidence>
<feature type="domain" description="DUF551" evidence="1">
    <location>
        <begin position="6"/>
        <end position="78"/>
    </location>
</feature>
<reference evidence="2 3" key="1">
    <citation type="submission" date="2019-08" db="EMBL/GenBank/DDBJ databases">
        <title>In-depth cultivation of the pig gut microbiome towards novel bacterial diversity and tailored functional studies.</title>
        <authorList>
            <person name="Wylensek D."/>
            <person name="Hitch T.C.A."/>
            <person name="Clavel T."/>
        </authorList>
    </citation>
    <scope>NUCLEOTIDE SEQUENCE [LARGE SCALE GENOMIC DNA]</scope>
    <source>
        <strain evidence="2 3">Oil+RF-744-WCA-WT-13</strain>
    </source>
</reference>
<dbReference type="RefSeq" id="WP_154456939.1">
    <property type="nucleotide sequence ID" value="NZ_VUMV01000001.1"/>
</dbReference>
<name>A0A7X2TN56_9FIRM</name>
<dbReference type="Proteomes" id="UP000466864">
    <property type="component" value="Unassembled WGS sequence"/>
</dbReference>
<organism evidence="2 3">
    <name type="scientific">Bilifractor porci</name>
    <dbReference type="NCBI Taxonomy" id="2606636"/>
    <lineage>
        <taxon>Bacteria</taxon>
        <taxon>Bacillati</taxon>
        <taxon>Bacillota</taxon>
        <taxon>Clostridia</taxon>
        <taxon>Lachnospirales</taxon>
        <taxon>Lachnospiraceae</taxon>
        <taxon>Bilifractor</taxon>
    </lineage>
</organism>
<dbReference type="Pfam" id="PF04448">
    <property type="entry name" value="DUF551"/>
    <property type="match status" value="1"/>
</dbReference>
<proteinExistence type="predicted"/>
<protein>
    <submittedName>
        <fullName evidence="2">DUF551 domain-containing protein</fullName>
    </submittedName>
</protein>
<dbReference type="InterPro" id="IPR007539">
    <property type="entry name" value="DUF551"/>
</dbReference>
<accession>A0A7X2TN56</accession>
<gene>
    <name evidence="2" type="ORF">FYJ60_02190</name>
</gene>
<evidence type="ECO:0000259" key="1">
    <source>
        <dbReference type="Pfam" id="PF04448"/>
    </source>
</evidence>
<evidence type="ECO:0000313" key="2">
    <source>
        <dbReference type="EMBL" id="MST81145.1"/>
    </source>
</evidence>
<dbReference type="AlphaFoldDB" id="A0A7X2TN56"/>